<organism evidence="3 4">
    <name type="scientific">Elysia marginata</name>
    <dbReference type="NCBI Taxonomy" id="1093978"/>
    <lineage>
        <taxon>Eukaryota</taxon>
        <taxon>Metazoa</taxon>
        <taxon>Spiralia</taxon>
        <taxon>Lophotrochozoa</taxon>
        <taxon>Mollusca</taxon>
        <taxon>Gastropoda</taxon>
        <taxon>Heterobranchia</taxon>
        <taxon>Euthyneura</taxon>
        <taxon>Panpulmonata</taxon>
        <taxon>Sacoglossa</taxon>
        <taxon>Placobranchoidea</taxon>
        <taxon>Plakobranchidae</taxon>
        <taxon>Elysia</taxon>
    </lineage>
</organism>
<evidence type="ECO:0000313" key="4">
    <source>
        <dbReference type="Proteomes" id="UP000762676"/>
    </source>
</evidence>
<evidence type="ECO:0000256" key="1">
    <source>
        <dbReference type="SAM" id="MobiDB-lite"/>
    </source>
</evidence>
<feature type="region of interest" description="Disordered" evidence="1">
    <location>
        <begin position="1"/>
        <end position="20"/>
    </location>
</feature>
<dbReference type="PANTHER" id="PTHR47708">
    <property type="match status" value="1"/>
</dbReference>
<feature type="domain" description="Acyclic terpene utilisation N-terminal" evidence="2">
    <location>
        <begin position="39"/>
        <end position="203"/>
    </location>
</feature>
<accession>A0AAV4J9T1</accession>
<gene>
    <name evidence="3" type="ORF">ElyMa_005031900</name>
</gene>
<dbReference type="AlphaFoldDB" id="A0AAV4J9T1"/>
<evidence type="ECO:0000259" key="2">
    <source>
        <dbReference type="Pfam" id="PF07287"/>
    </source>
</evidence>
<dbReference type="InterPro" id="IPR010839">
    <property type="entry name" value="AtuA_N"/>
</dbReference>
<reference evidence="3 4" key="1">
    <citation type="journal article" date="2021" name="Elife">
        <title>Chloroplast acquisition without the gene transfer in kleptoplastic sea slugs, Plakobranchus ocellatus.</title>
        <authorList>
            <person name="Maeda T."/>
            <person name="Takahashi S."/>
            <person name="Yoshida T."/>
            <person name="Shimamura S."/>
            <person name="Takaki Y."/>
            <person name="Nagai Y."/>
            <person name="Toyoda A."/>
            <person name="Suzuki Y."/>
            <person name="Arimoto A."/>
            <person name="Ishii H."/>
            <person name="Satoh N."/>
            <person name="Nishiyama T."/>
            <person name="Hasebe M."/>
            <person name="Maruyama T."/>
            <person name="Minagawa J."/>
            <person name="Obokata J."/>
            <person name="Shigenobu S."/>
        </authorList>
    </citation>
    <scope>NUCLEOTIDE SEQUENCE [LARGE SCALE GENOMIC DNA]</scope>
</reference>
<dbReference type="Pfam" id="PF07287">
    <property type="entry name" value="AtuA"/>
    <property type="match status" value="1"/>
</dbReference>
<dbReference type="Proteomes" id="UP000762676">
    <property type="component" value="Unassembled WGS sequence"/>
</dbReference>
<protein>
    <recommendedName>
        <fullName evidence="2">Acyclic terpene utilisation N-terminal domain-containing protein</fullName>
    </recommendedName>
</protein>
<dbReference type="PANTHER" id="PTHR47708:SF2">
    <property type="entry name" value="SI:CH73-132F6.5"/>
    <property type="match status" value="1"/>
</dbReference>
<dbReference type="EMBL" id="BMAT01010066">
    <property type="protein sequence ID" value="GFS19429.1"/>
    <property type="molecule type" value="Genomic_DNA"/>
</dbReference>
<proteinExistence type="predicted"/>
<name>A0AAV4J9T1_9GAST</name>
<evidence type="ECO:0000313" key="3">
    <source>
        <dbReference type="EMBL" id="GFS19429.1"/>
    </source>
</evidence>
<sequence>MEEICREGNDNDGKRMGSDRDKSYQACNYSVGCNWERGRAPQLIYGAKLNYIVFDYLSEITMSILTAARKKNPAMGYTPDFVQVSAAPFIKDIKRKGIKLIANAGGINPLGCADALREVCKAENVDLKIGVVRGDDLMSQARELQKQSIFEMNTKEPLPKQLHSMNAYLGAGPIVRALEMGADIIITGRCADSALVLAPLIYEVEEK</sequence>
<keyword evidence="4" id="KW-1185">Reference proteome</keyword>
<comment type="caution">
    <text evidence="3">The sequence shown here is derived from an EMBL/GenBank/DDBJ whole genome shotgun (WGS) entry which is preliminary data.</text>
</comment>